<dbReference type="GO" id="GO:0016491">
    <property type="term" value="F:oxidoreductase activity"/>
    <property type="evidence" value="ECO:0007669"/>
    <property type="project" value="InterPro"/>
</dbReference>
<feature type="domain" description="Amine oxidase" evidence="2">
    <location>
        <begin position="170"/>
        <end position="348"/>
    </location>
</feature>
<evidence type="ECO:0000256" key="1">
    <source>
        <dbReference type="SAM" id="Phobius"/>
    </source>
</evidence>
<proteinExistence type="predicted"/>
<dbReference type="EMBL" id="MDYN01000027">
    <property type="protein sequence ID" value="OQD81454.1"/>
    <property type="molecule type" value="Genomic_DNA"/>
</dbReference>
<dbReference type="AlphaFoldDB" id="A0A1V6PWR2"/>
<dbReference type="Pfam" id="PF13450">
    <property type="entry name" value="NAD_binding_8"/>
    <property type="match status" value="1"/>
</dbReference>
<evidence type="ECO:0000259" key="2">
    <source>
        <dbReference type="Pfam" id="PF01593"/>
    </source>
</evidence>
<dbReference type="InterPro" id="IPR050464">
    <property type="entry name" value="Zeta_carotene_desat/Oxidored"/>
</dbReference>
<protein>
    <recommendedName>
        <fullName evidence="2">Amine oxidase domain-containing protein</fullName>
    </recommendedName>
</protein>
<keyword evidence="1" id="KW-0812">Transmembrane</keyword>
<keyword evidence="4" id="KW-1185">Reference proteome</keyword>
<evidence type="ECO:0000313" key="3">
    <source>
        <dbReference type="EMBL" id="OQD81454.1"/>
    </source>
</evidence>
<dbReference type="Pfam" id="PF01593">
    <property type="entry name" value="Amino_oxidase"/>
    <property type="match status" value="1"/>
</dbReference>
<dbReference type="SUPFAM" id="SSF51905">
    <property type="entry name" value="FAD/NAD(P)-binding domain"/>
    <property type="match status" value="1"/>
</dbReference>
<evidence type="ECO:0000313" key="4">
    <source>
        <dbReference type="Proteomes" id="UP000191672"/>
    </source>
</evidence>
<comment type="caution">
    <text evidence="3">The sequence shown here is derived from an EMBL/GenBank/DDBJ whole genome shotgun (WGS) entry which is preliminary data.</text>
</comment>
<feature type="transmembrane region" description="Helical" evidence="1">
    <location>
        <begin position="146"/>
        <end position="166"/>
    </location>
</feature>
<dbReference type="STRING" id="416450.A0A1V6PWR2"/>
<dbReference type="Gene3D" id="3.50.50.60">
    <property type="entry name" value="FAD/NAD(P)-binding domain"/>
    <property type="match status" value="1"/>
</dbReference>
<name>A0A1V6PWR2_9EURO</name>
<organism evidence="3 4">
    <name type="scientific">Penicillium antarcticum</name>
    <dbReference type="NCBI Taxonomy" id="416450"/>
    <lineage>
        <taxon>Eukaryota</taxon>
        <taxon>Fungi</taxon>
        <taxon>Dikarya</taxon>
        <taxon>Ascomycota</taxon>
        <taxon>Pezizomycotina</taxon>
        <taxon>Eurotiomycetes</taxon>
        <taxon>Eurotiomycetidae</taxon>
        <taxon>Eurotiales</taxon>
        <taxon>Aspergillaceae</taxon>
        <taxon>Penicillium</taxon>
    </lineage>
</organism>
<dbReference type="OrthoDB" id="5977668at2759"/>
<gene>
    <name evidence="3" type="ORF">PENANT_c027G00970</name>
</gene>
<reference evidence="4" key="1">
    <citation type="journal article" date="2017" name="Nat. Microbiol.">
        <title>Global analysis of biosynthetic gene clusters reveals vast potential of secondary metabolite production in Penicillium species.</title>
        <authorList>
            <person name="Nielsen J.C."/>
            <person name="Grijseels S."/>
            <person name="Prigent S."/>
            <person name="Ji B."/>
            <person name="Dainat J."/>
            <person name="Nielsen K.F."/>
            <person name="Frisvad J.C."/>
            <person name="Workman M."/>
            <person name="Nielsen J."/>
        </authorList>
    </citation>
    <scope>NUCLEOTIDE SEQUENCE [LARGE SCALE GENOMIC DNA]</scope>
    <source>
        <strain evidence="4">IBT 31811</strain>
    </source>
</reference>
<accession>A0A1V6PWR2</accession>
<dbReference type="PANTHER" id="PTHR42923">
    <property type="entry name" value="PROTOPORPHYRINOGEN OXIDASE"/>
    <property type="match status" value="1"/>
</dbReference>
<dbReference type="Proteomes" id="UP000191672">
    <property type="component" value="Unassembled WGS sequence"/>
</dbReference>
<dbReference type="InterPro" id="IPR002937">
    <property type="entry name" value="Amino_oxidase"/>
</dbReference>
<dbReference type="InterPro" id="IPR036188">
    <property type="entry name" value="FAD/NAD-bd_sf"/>
</dbReference>
<sequence length="452" mass="50386">MQEHIRDVAVVGTGMAGLVTAYLLHHDPQQRFRVRLIDKNSRPSLAAESIALPVASKHATWADVPMRAFAGGFYHNLVRMYDYLDIDYHQQPFLFNFVRLLPPLKGRPGHTPTSPAPLEPYMIHASNFHQWPPLLRGDMFQWSMEVAMVLICYLWFTLCCFLVAPAQSSNGEGESLNAYLQRIRLPQAYITRYLLPMISSVSTCTHAEMLRFPASDVLAYKRQTHRQPHFVVTDGVHTVQEKLLRGIDVRLGVESTRVVSAAHDDGSLLTTCVDGSESTERFDLIVLAVAPDAAARIFEPLRTQMQHVPMTMVQTVAHTDSTNLVRAGTSKHHAASGDAVTTQQIYLCTNEDTTEAVHVQPNSLLVTTNPLTPIDPSKIIRSARFPRVLRNPTSQLLINKISEGRADKGWNNGDDGVYLAGGWCWDGMVLLEGCVVSAMRIARDLGVDVPWK</sequence>
<dbReference type="PANTHER" id="PTHR42923:SF42">
    <property type="entry name" value="AMINE OXIDASE DOMAIN-CONTAINING PROTEIN"/>
    <property type="match status" value="1"/>
</dbReference>
<keyword evidence="1" id="KW-0472">Membrane</keyword>
<keyword evidence="1" id="KW-1133">Transmembrane helix</keyword>